<gene>
    <name evidence="2" type="ORF">MBOU_22910</name>
</gene>
<evidence type="ECO:0000313" key="3">
    <source>
        <dbReference type="Proteomes" id="UP000465360"/>
    </source>
</evidence>
<name>A0A7I9YNL0_MYCBU</name>
<dbReference type="Gene3D" id="3.30.559.30">
    <property type="entry name" value="Nonribosomal peptide synthetase, condensation domain"/>
    <property type="match status" value="1"/>
</dbReference>
<dbReference type="AlphaFoldDB" id="A0A7I9YNL0"/>
<dbReference type="RefSeq" id="WP_205351309.1">
    <property type="nucleotide sequence ID" value="NZ_BLKZ01000001.1"/>
</dbReference>
<feature type="domain" description="Condensation" evidence="1">
    <location>
        <begin position="72"/>
        <end position="370"/>
    </location>
</feature>
<dbReference type="Proteomes" id="UP000465360">
    <property type="component" value="Unassembled WGS sequence"/>
</dbReference>
<keyword evidence="2" id="KW-0808">Transferase</keyword>
<dbReference type="InterPro" id="IPR023213">
    <property type="entry name" value="CAT-like_dom_sf"/>
</dbReference>
<accession>A0A7I9YNL0</accession>
<dbReference type="SUPFAM" id="SSF52777">
    <property type="entry name" value="CoA-dependent acyltransferases"/>
    <property type="match status" value="2"/>
</dbReference>
<evidence type="ECO:0000313" key="2">
    <source>
        <dbReference type="EMBL" id="GFG90249.1"/>
    </source>
</evidence>
<dbReference type="GO" id="GO:0016746">
    <property type="term" value="F:acyltransferase activity"/>
    <property type="evidence" value="ECO:0007669"/>
    <property type="project" value="UniProtKB-KW"/>
</dbReference>
<organism evidence="2 3">
    <name type="scientific">Mycobacterium bourgelatii</name>
    <dbReference type="NCBI Taxonomy" id="1273442"/>
    <lineage>
        <taxon>Bacteria</taxon>
        <taxon>Bacillati</taxon>
        <taxon>Actinomycetota</taxon>
        <taxon>Actinomycetes</taxon>
        <taxon>Mycobacteriales</taxon>
        <taxon>Mycobacteriaceae</taxon>
        <taxon>Mycobacterium</taxon>
    </lineage>
</organism>
<keyword evidence="3" id="KW-1185">Reference proteome</keyword>
<protein>
    <submittedName>
        <fullName evidence="2">Acyltransferase</fullName>
    </submittedName>
</protein>
<dbReference type="Gene3D" id="3.30.559.10">
    <property type="entry name" value="Chloramphenicol acetyltransferase-like domain"/>
    <property type="match status" value="1"/>
</dbReference>
<dbReference type="InterPro" id="IPR001242">
    <property type="entry name" value="Condensation_dom"/>
</dbReference>
<dbReference type="Pfam" id="PF00668">
    <property type="entry name" value="Condensation"/>
    <property type="match status" value="1"/>
</dbReference>
<evidence type="ECO:0000259" key="1">
    <source>
        <dbReference type="Pfam" id="PF00668"/>
    </source>
</evidence>
<keyword evidence="2" id="KW-0012">Acyltransferase</keyword>
<reference evidence="2 3" key="1">
    <citation type="journal article" date="2019" name="Emerg. Microbes Infect.">
        <title>Comprehensive subspecies identification of 175 nontuberculous mycobacteria species based on 7547 genomic profiles.</title>
        <authorList>
            <person name="Matsumoto Y."/>
            <person name="Kinjo T."/>
            <person name="Motooka D."/>
            <person name="Nabeya D."/>
            <person name="Jung N."/>
            <person name="Uechi K."/>
            <person name="Horii T."/>
            <person name="Iida T."/>
            <person name="Fujita J."/>
            <person name="Nakamura S."/>
        </authorList>
    </citation>
    <scope>NUCLEOTIDE SEQUENCE [LARGE SCALE GENOMIC DNA]</scope>
    <source>
        <strain evidence="2 3">JCM 30725</strain>
    </source>
</reference>
<sequence length="494" mass="54258">MVALGFVGLDTVGNWVPAAGSVWLWHPSPATLDTARQAPTSAVPPSYIQARHLRGYRDQAARGIEMSRLVVAALDIRGQCDIRAMTYVINAHLRRHDTYRSWFEFTDDAHIVRHTITNPADIELIPVKHGQMTANEWQDHILATPNPLQWDCFRFAVIQHDDHFTVCISVDHLHVDAMFISAVFWEIESMYDALMDGAGPIPLPAAGSYDDYCRRERAYTSALTLESPEIRRWLAFFESNGGTLPSFPLPLGDTSLAAAGDLLSLQLMDACQTDRFEAACISAGARFSGGVFACAALAEFELTGSTTYHAVTPTSTRSTPAEFMTTGWFVGHIPFAVEVGASFTETARAAQQAFDDGAPLARVPFERVLELASWLRETPPGGGFPMLSFLDAGVPPLSAVIAMHLERKNLQAFSDGRIAARVCMWVNKFQNETTVTASFPNNPIAHESVTRYLQVMKSVYARVAEGRFDPELIAVPRGQTQLQAHGSGAPIHLP</sequence>
<dbReference type="EMBL" id="BLKZ01000001">
    <property type="protein sequence ID" value="GFG90249.1"/>
    <property type="molecule type" value="Genomic_DNA"/>
</dbReference>
<proteinExistence type="predicted"/>
<dbReference type="GO" id="GO:0008610">
    <property type="term" value="P:lipid biosynthetic process"/>
    <property type="evidence" value="ECO:0007669"/>
    <property type="project" value="UniProtKB-ARBA"/>
</dbReference>
<comment type="caution">
    <text evidence="2">The sequence shown here is derived from an EMBL/GenBank/DDBJ whole genome shotgun (WGS) entry which is preliminary data.</text>
</comment>